<comment type="caution">
    <text evidence="2">The sequence shown here is derived from an EMBL/GenBank/DDBJ whole genome shotgun (WGS) entry which is preliminary data.</text>
</comment>
<feature type="compositionally biased region" description="Polar residues" evidence="1">
    <location>
        <begin position="162"/>
        <end position="171"/>
    </location>
</feature>
<protein>
    <submittedName>
        <fullName evidence="2">Uncharacterized protein</fullName>
    </submittedName>
</protein>
<feature type="region of interest" description="Disordered" evidence="1">
    <location>
        <begin position="142"/>
        <end position="201"/>
    </location>
</feature>
<dbReference type="EMBL" id="JAGMUU010000002">
    <property type="protein sequence ID" value="KAH7159963.1"/>
    <property type="molecule type" value="Genomic_DNA"/>
</dbReference>
<keyword evidence="3" id="KW-1185">Reference proteome</keyword>
<organism evidence="2 3">
    <name type="scientific">Dactylonectria estremocensis</name>
    <dbReference type="NCBI Taxonomy" id="1079267"/>
    <lineage>
        <taxon>Eukaryota</taxon>
        <taxon>Fungi</taxon>
        <taxon>Dikarya</taxon>
        <taxon>Ascomycota</taxon>
        <taxon>Pezizomycotina</taxon>
        <taxon>Sordariomycetes</taxon>
        <taxon>Hypocreomycetidae</taxon>
        <taxon>Hypocreales</taxon>
        <taxon>Nectriaceae</taxon>
        <taxon>Dactylonectria</taxon>
    </lineage>
</organism>
<accession>A0A9P9FFE7</accession>
<gene>
    <name evidence="2" type="ORF">B0J13DRAFT_117689</name>
</gene>
<evidence type="ECO:0000313" key="3">
    <source>
        <dbReference type="Proteomes" id="UP000717696"/>
    </source>
</evidence>
<dbReference type="Proteomes" id="UP000717696">
    <property type="component" value="Unassembled WGS sequence"/>
</dbReference>
<proteinExistence type="predicted"/>
<reference evidence="2" key="1">
    <citation type="journal article" date="2021" name="Nat. Commun.">
        <title>Genetic determinants of endophytism in the Arabidopsis root mycobiome.</title>
        <authorList>
            <person name="Mesny F."/>
            <person name="Miyauchi S."/>
            <person name="Thiergart T."/>
            <person name="Pickel B."/>
            <person name="Atanasova L."/>
            <person name="Karlsson M."/>
            <person name="Huettel B."/>
            <person name="Barry K.W."/>
            <person name="Haridas S."/>
            <person name="Chen C."/>
            <person name="Bauer D."/>
            <person name="Andreopoulos W."/>
            <person name="Pangilinan J."/>
            <person name="LaButti K."/>
            <person name="Riley R."/>
            <person name="Lipzen A."/>
            <person name="Clum A."/>
            <person name="Drula E."/>
            <person name="Henrissat B."/>
            <person name="Kohler A."/>
            <person name="Grigoriev I.V."/>
            <person name="Martin F.M."/>
            <person name="Hacquard S."/>
        </authorList>
    </citation>
    <scope>NUCLEOTIDE SEQUENCE</scope>
    <source>
        <strain evidence="2">MPI-CAGE-AT-0021</strain>
    </source>
</reference>
<sequence length="201" mass="23197">MGVLRHKEFRWRRMWVCPPVLESLQASHNVCCVVTYFSWTVEAWGMWSQWQPAGNDEASNEAVLFSTFSLMSIAGEGGVSLQPVRGHGMKLAELADTKHGLLRDSVPTQERRDSDSSISGWWTWQFVWLLSQSRLARVLKRRRADANPTQTGRRTRGFSSARGDQNQQWDQNEAPRLRREARGERREATDRDVGSFPERDY</sequence>
<evidence type="ECO:0000256" key="1">
    <source>
        <dbReference type="SAM" id="MobiDB-lite"/>
    </source>
</evidence>
<feature type="compositionally biased region" description="Basic and acidic residues" evidence="1">
    <location>
        <begin position="173"/>
        <end position="201"/>
    </location>
</feature>
<evidence type="ECO:0000313" key="2">
    <source>
        <dbReference type="EMBL" id="KAH7159963.1"/>
    </source>
</evidence>
<dbReference type="AlphaFoldDB" id="A0A9P9FFE7"/>
<name>A0A9P9FFE7_9HYPO</name>